<dbReference type="PANTHER" id="PTHR13696:SF52">
    <property type="entry name" value="PARA FAMILY PROTEIN CT_582"/>
    <property type="match status" value="1"/>
</dbReference>
<dbReference type="Proteomes" id="UP000245390">
    <property type="component" value="Unassembled WGS sequence"/>
</dbReference>
<dbReference type="InterPro" id="IPR050678">
    <property type="entry name" value="DNA_Partitioning_ATPase"/>
</dbReference>
<reference evidence="2 3" key="1">
    <citation type="submission" date="2018-05" db="EMBL/GenBank/DDBJ databases">
        <title>Genomic Encyclopedia of Type Strains, Phase IV (KMG-IV): sequencing the most valuable type-strain genomes for metagenomic binning, comparative biology and taxonomic classification.</title>
        <authorList>
            <person name="Goeker M."/>
        </authorList>
    </citation>
    <scope>NUCLEOTIDE SEQUENCE [LARGE SCALE GENOMIC DNA]</scope>
    <source>
        <strain evidence="2 3">DSM 103371</strain>
    </source>
</reference>
<dbReference type="Pfam" id="PF13614">
    <property type="entry name" value="AAA_31"/>
    <property type="match status" value="1"/>
</dbReference>
<dbReference type="AlphaFoldDB" id="A0A316GTI4"/>
<evidence type="ECO:0000313" key="2">
    <source>
        <dbReference type="EMBL" id="PWK58357.1"/>
    </source>
</evidence>
<protein>
    <submittedName>
        <fullName evidence="2">AAA domain-containing protein</fullName>
    </submittedName>
</protein>
<dbReference type="PANTHER" id="PTHR13696">
    <property type="entry name" value="P-LOOP CONTAINING NUCLEOSIDE TRIPHOSPHATE HYDROLASE"/>
    <property type="match status" value="1"/>
</dbReference>
<name>A0A316GTI4_9RHOB</name>
<dbReference type="OrthoDB" id="9777757at2"/>
<accession>A0A316GTI4</accession>
<dbReference type="KEGG" id="salo:EF888_02320"/>
<dbReference type="InterPro" id="IPR027417">
    <property type="entry name" value="P-loop_NTPase"/>
</dbReference>
<dbReference type="InterPro" id="IPR025669">
    <property type="entry name" value="AAA_dom"/>
</dbReference>
<comment type="caution">
    <text evidence="2">The sequence shown here is derived from an EMBL/GenBank/DDBJ whole genome shotgun (WGS) entry which is preliminary data.</text>
</comment>
<keyword evidence="3" id="KW-1185">Reference proteome</keyword>
<dbReference type="Gene3D" id="3.40.50.300">
    <property type="entry name" value="P-loop containing nucleotide triphosphate hydrolases"/>
    <property type="match status" value="1"/>
</dbReference>
<dbReference type="EMBL" id="QGGV01000001">
    <property type="protein sequence ID" value="PWK58357.1"/>
    <property type="molecule type" value="Genomic_DNA"/>
</dbReference>
<evidence type="ECO:0000313" key="3">
    <source>
        <dbReference type="Proteomes" id="UP000245390"/>
    </source>
</evidence>
<dbReference type="RefSeq" id="WP_109757266.1">
    <property type="nucleotide sequence ID" value="NZ_CP034588.1"/>
</dbReference>
<dbReference type="CDD" id="cd02042">
    <property type="entry name" value="ParAB_family"/>
    <property type="match status" value="1"/>
</dbReference>
<gene>
    <name evidence="2" type="ORF">C8D95_101170</name>
</gene>
<proteinExistence type="predicted"/>
<organism evidence="2 3">
    <name type="scientific">Silicimonas algicola</name>
    <dbReference type="NCBI Taxonomy" id="1826607"/>
    <lineage>
        <taxon>Bacteria</taxon>
        <taxon>Pseudomonadati</taxon>
        <taxon>Pseudomonadota</taxon>
        <taxon>Alphaproteobacteria</taxon>
        <taxon>Rhodobacterales</taxon>
        <taxon>Paracoccaceae</taxon>
    </lineage>
</organism>
<sequence>MKQIAIFNHKGGVAKTTMTFHLGWMLALMGKRTMLVDCDPQCNLTGVFLGDVDAEDYPFESEVPQKPRNIRDAVRPAFESRPYMIEPTELFPSPTCRDLFLLPGHVGLSEYESQLAVSHELSNTLSALQNIPGALHHAITITGEQNSIDFALIDMSPSLGAINQNLFMTSDAFIIPMAPDLFSSMALRSLSRTLPKWSEWGKKAASNAVLKMADYPFPDSSPKYLGSTVQNFRKRARGEEEARPTQAFQRWFDRLAETREADLLEALRNAKMLLPDEVYNSAGAPTDQFLMEIGSLDGLIATAQELAKPVFAIDLQADTTFRGNVADTYRNKIDDVRLGFESGAKKVIALADSF</sequence>
<dbReference type="SUPFAM" id="SSF52540">
    <property type="entry name" value="P-loop containing nucleoside triphosphate hydrolases"/>
    <property type="match status" value="1"/>
</dbReference>
<feature type="domain" description="AAA" evidence="1">
    <location>
        <begin position="1"/>
        <end position="196"/>
    </location>
</feature>
<evidence type="ECO:0000259" key="1">
    <source>
        <dbReference type="Pfam" id="PF13614"/>
    </source>
</evidence>